<dbReference type="AlphaFoldDB" id="A0A5C6A305"/>
<proteinExistence type="predicted"/>
<dbReference type="Proteomes" id="UP000320176">
    <property type="component" value="Unassembled WGS sequence"/>
</dbReference>
<gene>
    <name evidence="2" type="ORF">Pla52n_55780</name>
</gene>
<evidence type="ECO:0000313" key="3">
    <source>
        <dbReference type="Proteomes" id="UP000320176"/>
    </source>
</evidence>
<name>A0A5C6A305_9BACT</name>
<feature type="region of interest" description="Disordered" evidence="1">
    <location>
        <begin position="1"/>
        <end position="23"/>
    </location>
</feature>
<organism evidence="2 3">
    <name type="scientific">Stieleria varia</name>
    <dbReference type="NCBI Taxonomy" id="2528005"/>
    <lineage>
        <taxon>Bacteria</taxon>
        <taxon>Pseudomonadati</taxon>
        <taxon>Planctomycetota</taxon>
        <taxon>Planctomycetia</taxon>
        <taxon>Pirellulales</taxon>
        <taxon>Pirellulaceae</taxon>
        <taxon>Stieleria</taxon>
    </lineage>
</organism>
<keyword evidence="3" id="KW-1185">Reference proteome</keyword>
<dbReference type="EMBL" id="SJPN01000008">
    <property type="protein sequence ID" value="TWT93750.1"/>
    <property type="molecule type" value="Genomic_DNA"/>
</dbReference>
<comment type="caution">
    <text evidence="2">The sequence shown here is derived from an EMBL/GenBank/DDBJ whole genome shotgun (WGS) entry which is preliminary data.</text>
</comment>
<accession>A0A5C6A305</accession>
<reference evidence="2 3" key="1">
    <citation type="submission" date="2019-02" db="EMBL/GenBank/DDBJ databases">
        <title>Deep-cultivation of Planctomycetes and their phenomic and genomic characterization uncovers novel biology.</title>
        <authorList>
            <person name="Wiegand S."/>
            <person name="Jogler M."/>
            <person name="Boedeker C."/>
            <person name="Pinto D."/>
            <person name="Vollmers J."/>
            <person name="Rivas-Marin E."/>
            <person name="Kohn T."/>
            <person name="Peeters S.H."/>
            <person name="Heuer A."/>
            <person name="Rast P."/>
            <person name="Oberbeckmann S."/>
            <person name="Bunk B."/>
            <person name="Jeske O."/>
            <person name="Meyerdierks A."/>
            <person name="Storesund J.E."/>
            <person name="Kallscheuer N."/>
            <person name="Luecker S."/>
            <person name="Lage O.M."/>
            <person name="Pohl T."/>
            <person name="Merkel B.J."/>
            <person name="Hornburger P."/>
            <person name="Mueller R.-W."/>
            <person name="Bruemmer F."/>
            <person name="Labrenz M."/>
            <person name="Spormann A.M."/>
            <person name="Op Den Camp H."/>
            <person name="Overmann J."/>
            <person name="Amann R."/>
            <person name="Jetten M.S.M."/>
            <person name="Mascher T."/>
            <person name="Medema M.H."/>
            <person name="Devos D.P."/>
            <person name="Kaster A.-K."/>
            <person name="Ovreas L."/>
            <person name="Rohde M."/>
            <person name="Galperin M.Y."/>
            <person name="Jogler C."/>
        </authorList>
    </citation>
    <scope>NUCLEOTIDE SEQUENCE [LARGE SCALE GENOMIC DNA]</scope>
    <source>
        <strain evidence="2 3">Pla52n</strain>
    </source>
</reference>
<protein>
    <submittedName>
        <fullName evidence="2">Uncharacterized protein</fullName>
    </submittedName>
</protein>
<evidence type="ECO:0000313" key="2">
    <source>
        <dbReference type="EMBL" id="TWT93750.1"/>
    </source>
</evidence>
<sequence length="77" mass="8444">MIDESRTVTSNLPRLKKKTTPVPIRPLSSHPSCFLASKTSVPLLFVAPVSEYRSHSSRTLTFTELAVSADKLTSPSE</sequence>
<evidence type="ECO:0000256" key="1">
    <source>
        <dbReference type="SAM" id="MobiDB-lite"/>
    </source>
</evidence>